<reference evidence="3" key="1">
    <citation type="journal article" date="2019" name="Int. J. Syst. Evol. Microbiol.">
        <title>The Global Catalogue of Microorganisms (GCM) 10K type strain sequencing project: providing services to taxonomists for standard genome sequencing and annotation.</title>
        <authorList>
            <consortium name="The Broad Institute Genomics Platform"/>
            <consortium name="The Broad Institute Genome Sequencing Center for Infectious Disease"/>
            <person name="Wu L."/>
            <person name="Ma J."/>
        </authorList>
    </citation>
    <scope>NUCLEOTIDE SEQUENCE [LARGE SCALE GENOMIC DNA]</scope>
    <source>
        <strain evidence="3">JCM 14919</strain>
    </source>
</reference>
<dbReference type="RefSeq" id="WP_346057587.1">
    <property type="nucleotide sequence ID" value="NZ_BAAAOP010000005.1"/>
</dbReference>
<dbReference type="Proteomes" id="UP001501084">
    <property type="component" value="Unassembled WGS sequence"/>
</dbReference>
<evidence type="ECO:0008006" key="4">
    <source>
        <dbReference type="Google" id="ProtNLM"/>
    </source>
</evidence>
<dbReference type="EMBL" id="BAAAOP010000005">
    <property type="protein sequence ID" value="GAA2186925.1"/>
    <property type="molecule type" value="Genomic_DNA"/>
</dbReference>
<name>A0ABP5MY13_9MICO</name>
<sequence>MSTERRADRRMRISRITVFAILGLLAAGLAGANLVQPPRLKALDANTALLVSRTDQRVQLHLSQPIDAVAPDAVSVTPATPVDVTSDGSSLTIRFLEMLDTGTEYRIEARVRGAATGSDGVITAPVRTPDPATYTVNRSDAGDRLLEHRLQNPGATRAVLTAPRIQEYAHTAAGLAVVSRDETGRAALSIHSETGGGAETGSFTDPDPFRIMSAGHLGQLRSESNSGVIGVVASGVGDDSTEYDRTLLVIDPATVIVSTVTDVDGAAIPVRDWRFIPGTTSLVFQSPDGRLFGWEAVPEPRVFDLGLAADLLDFIPGTTTLAVARDSGAALVDLSGAVTGTLDAPLSPTPIEPPEASEGSDPSAVLAVSSDSTLARLAPSGAETHATSENVDHRSAGSPLGDGSLAVGGSVEVQEDGKARTIFTPAAQSTRIGRVCLSPNAEFAAIETVSAGGTSDGTPVALGFTHTTTNYVRIDSGETVRSAIGGLSDWCD</sequence>
<evidence type="ECO:0000313" key="2">
    <source>
        <dbReference type="EMBL" id="GAA2186925.1"/>
    </source>
</evidence>
<evidence type="ECO:0000256" key="1">
    <source>
        <dbReference type="SAM" id="MobiDB-lite"/>
    </source>
</evidence>
<protein>
    <recommendedName>
        <fullName evidence="4">SbsA Ig-like domain-containing protein</fullName>
    </recommendedName>
</protein>
<keyword evidence="3" id="KW-1185">Reference proteome</keyword>
<feature type="region of interest" description="Disordered" evidence="1">
    <location>
        <begin position="342"/>
        <end position="364"/>
    </location>
</feature>
<accession>A0ABP5MY13</accession>
<comment type="caution">
    <text evidence="2">The sequence shown here is derived from an EMBL/GenBank/DDBJ whole genome shotgun (WGS) entry which is preliminary data.</text>
</comment>
<gene>
    <name evidence="2" type="ORF">GCM10009786_09640</name>
</gene>
<feature type="region of interest" description="Disordered" evidence="1">
    <location>
        <begin position="379"/>
        <end position="407"/>
    </location>
</feature>
<evidence type="ECO:0000313" key="3">
    <source>
        <dbReference type="Proteomes" id="UP001501084"/>
    </source>
</evidence>
<organism evidence="2 3">
    <name type="scientific">Leucobacter alluvii</name>
    <dbReference type="NCBI Taxonomy" id="340321"/>
    <lineage>
        <taxon>Bacteria</taxon>
        <taxon>Bacillati</taxon>
        <taxon>Actinomycetota</taxon>
        <taxon>Actinomycetes</taxon>
        <taxon>Micrococcales</taxon>
        <taxon>Microbacteriaceae</taxon>
        <taxon>Leucobacter</taxon>
    </lineage>
</organism>
<proteinExistence type="predicted"/>